<dbReference type="Proteomes" id="UP001056778">
    <property type="component" value="Chromosome 4"/>
</dbReference>
<comment type="caution">
    <text evidence="1">The sequence shown here is derived from an EMBL/GenBank/DDBJ whole genome shotgun (WGS) entry which is preliminary data.</text>
</comment>
<evidence type="ECO:0000313" key="2">
    <source>
        <dbReference type="Proteomes" id="UP001056778"/>
    </source>
</evidence>
<dbReference type="EMBL" id="CM043018">
    <property type="protein sequence ID" value="KAI4463559.1"/>
    <property type="molecule type" value="Genomic_DNA"/>
</dbReference>
<reference evidence="1" key="1">
    <citation type="submission" date="2022-04" db="EMBL/GenBank/DDBJ databases">
        <title>Chromosome-scale genome assembly of Holotrichia oblita Faldermann.</title>
        <authorList>
            <person name="Rongchong L."/>
        </authorList>
    </citation>
    <scope>NUCLEOTIDE SEQUENCE</scope>
    <source>
        <strain evidence="1">81SQS9</strain>
    </source>
</reference>
<name>A0ACB9T9W0_HOLOL</name>
<gene>
    <name evidence="1" type="ORF">MML48_4g00010521</name>
</gene>
<evidence type="ECO:0000313" key="1">
    <source>
        <dbReference type="EMBL" id="KAI4463559.1"/>
    </source>
</evidence>
<organism evidence="1 2">
    <name type="scientific">Holotrichia oblita</name>
    <name type="common">Chafer beetle</name>
    <dbReference type="NCBI Taxonomy" id="644536"/>
    <lineage>
        <taxon>Eukaryota</taxon>
        <taxon>Metazoa</taxon>
        <taxon>Ecdysozoa</taxon>
        <taxon>Arthropoda</taxon>
        <taxon>Hexapoda</taxon>
        <taxon>Insecta</taxon>
        <taxon>Pterygota</taxon>
        <taxon>Neoptera</taxon>
        <taxon>Endopterygota</taxon>
        <taxon>Coleoptera</taxon>
        <taxon>Polyphaga</taxon>
        <taxon>Scarabaeiformia</taxon>
        <taxon>Scarabaeidae</taxon>
        <taxon>Melolonthinae</taxon>
        <taxon>Holotrichia</taxon>
    </lineage>
</organism>
<proteinExistence type="predicted"/>
<sequence length="428" mass="48751">MAEYKLRSKQAGSLHDEDLLAEKIVEKLLANNDFIERISARISEHLFPLLGAKVNTLVTEVGQLKTKLEQLEQYTRQNNIRVYGVKEGPNEDVCKVFSDICRDKLNIIIQPSEIDIIHRLKGKEDGVRPIIVRFSSRMTKKTIFASKSRLKGTKMVIKEDLTPQRINLLKHLTKRALLGTYWTNDCKVFLKSKNKIYQINSVQDINDVWSKQSSIVKFLKKYFDERETKSNIESQEDQEDEDNEQVDQTLDQEELASISEDVQSQPSSSLVQSKEQPSLQVPVKSMKQKQSTKTSTPQQTAAAKLMEYLVKKNENETANKSSAKDLQPVDAFLIGIAPTLKTFCPYNLYLAKSEIFAVVQKYELKTIMGEISHEQSDFHPTYLSASSTSTSTPLPSPGQTFEHSAPDRNTSSSTLHPLQNYFHHYQTD</sequence>
<accession>A0ACB9T9W0</accession>
<protein>
    <submittedName>
        <fullName evidence="1">L1 transposable element-related</fullName>
    </submittedName>
</protein>
<keyword evidence="2" id="KW-1185">Reference proteome</keyword>